<dbReference type="GO" id="GO:0003677">
    <property type="term" value="F:DNA binding"/>
    <property type="evidence" value="ECO:0007669"/>
    <property type="project" value="UniProtKB-KW"/>
</dbReference>
<dbReference type="AlphaFoldDB" id="A0A9D1DBK3"/>
<dbReference type="PANTHER" id="PTHR38445">
    <property type="entry name" value="HTH-TYPE TRANSCRIPTIONAL REPRESSOR YTRA"/>
    <property type="match status" value="1"/>
</dbReference>
<evidence type="ECO:0000256" key="1">
    <source>
        <dbReference type="ARBA" id="ARBA00023015"/>
    </source>
</evidence>
<proteinExistence type="predicted"/>
<dbReference type="Proteomes" id="UP000824179">
    <property type="component" value="Unassembled WGS sequence"/>
</dbReference>
<keyword evidence="3" id="KW-0804">Transcription</keyword>
<feature type="domain" description="HTH gntR-type" evidence="4">
    <location>
        <begin position="11"/>
        <end position="79"/>
    </location>
</feature>
<dbReference type="GO" id="GO:0003700">
    <property type="term" value="F:DNA-binding transcription factor activity"/>
    <property type="evidence" value="ECO:0007669"/>
    <property type="project" value="InterPro"/>
</dbReference>
<sequence>MKIILSGPGDMPIYERLKNGIKSQIASGELPPGSMLPSIRVAAKELGIGIITVKRAYDDLCAEGYLFAEQGRGVFVSNAGSAALSQKNLQEFAEKMRALKEIATALNISPEQAEQIFREIWRKS</sequence>
<dbReference type="InterPro" id="IPR000524">
    <property type="entry name" value="Tscrpt_reg_HTH_GntR"/>
</dbReference>
<keyword evidence="2" id="KW-0238">DNA-binding</keyword>
<evidence type="ECO:0000259" key="4">
    <source>
        <dbReference type="PROSITE" id="PS50949"/>
    </source>
</evidence>
<dbReference type="InterPro" id="IPR036388">
    <property type="entry name" value="WH-like_DNA-bd_sf"/>
</dbReference>
<evidence type="ECO:0000256" key="3">
    <source>
        <dbReference type="ARBA" id="ARBA00023163"/>
    </source>
</evidence>
<organism evidence="5 6">
    <name type="scientific">Candidatus Coproplasma stercoripullorum</name>
    <dbReference type="NCBI Taxonomy" id="2840751"/>
    <lineage>
        <taxon>Bacteria</taxon>
        <taxon>Bacillati</taxon>
        <taxon>Bacillota</taxon>
        <taxon>Clostridia</taxon>
        <taxon>Eubacteriales</taxon>
        <taxon>Candidatus Coproplasma</taxon>
    </lineage>
</organism>
<evidence type="ECO:0000313" key="5">
    <source>
        <dbReference type="EMBL" id="HIR39873.1"/>
    </source>
</evidence>
<gene>
    <name evidence="5" type="ORF">IAB90_05775</name>
</gene>
<accession>A0A9D1DBK3</accession>
<keyword evidence="1" id="KW-0805">Transcription regulation</keyword>
<dbReference type="Pfam" id="PF00392">
    <property type="entry name" value="GntR"/>
    <property type="match status" value="1"/>
</dbReference>
<dbReference type="Gene3D" id="1.10.10.10">
    <property type="entry name" value="Winged helix-like DNA-binding domain superfamily/Winged helix DNA-binding domain"/>
    <property type="match status" value="1"/>
</dbReference>
<dbReference type="EMBL" id="DVHB01000098">
    <property type="protein sequence ID" value="HIR39873.1"/>
    <property type="molecule type" value="Genomic_DNA"/>
</dbReference>
<reference evidence="5" key="2">
    <citation type="journal article" date="2021" name="PeerJ">
        <title>Extensive microbial diversity within the chicken gut microbiome revealed by metagenomics and culture.</title>
        <authorList>
            <person name="Gilroy R."/>
            <person name="Ravi A."/>
            <person name="Getino M."/>
            <person name="Pursley I."/>
            <person name="Horton D.L."/>
            <person name="Alikhan N.F."/>
            <person name="Baker D."/>
            <person name="Gharbi K."/>
            <person name="Hall N."/>
            <person name="Watson M."/>
            <person name="Adriaenssens E.M."/>
            <person name="Foster-Nyarko E."/>
            <person name="Jarju S."/>
            <person name="Secka A."/>
            <person name="Antonio M."/>
            <person name="Oren A."/>
            <person name="Chaudhuri R.R."/>
            <person name="La Ragione R."/>
            <person name="Hildebrand F."/>
            <person name="Pallen M.J."/>
        </authorList>
    </citation>
    <scope>NUCLEOTIDE SEQUENCE</scope>
    <source>
        <strain evidence="5">ChiW25-3613</strain>
    </source>
</reference>
<evidence type="ECO:0000313" key="6">
    <source>
        <dbReference type="Proteomes" id="UP000824179"/>
    </source>
</evidence>
<dbReference type="SMART" id="SM00345">
    <property type="entry name" value="HTH_GNTR"/>
    <property type="match status" value="1"/>
</dbReference>
<evidence type="ECO:0000256" key="2">
    <source>
        <dbReference type="ARBA" id="ARBA00023125"/>
    </source>
</evidence>
<dbReference type="PANTHER" id="PTHR38445:SF7">
    <property type="entry name" value="GNTR-FAMILY TRANSCRIPTIONAL REGULATOR"/>
    <property type="match status" value="1"/>
</dbReference>
<reference evidence="5" key="1">
    <citation type="submission" date="2020-10" db="EMBL/GenBank/DDBJ databases">
        <authorList>
            <person name="Gilroy R."/>
        </authorList>
    </citation>
    <scope>NUCLEOTIDE SEQUENCE</scope>
    <source>
        <strain evidence="5">ChiW25-3613</strain>
    </source>
</reference>
<dbReference type="CDD" id="cd07377">
    <property type="entry name" value="WHTH_GntR"/>
    <property type="match status" value="1"/>
</dbReference>
<protein>
    <submittedName>
        <fullName evidence="5">GntR family transcriptional regulator</fullName>
    </submittedName>
</protein>
<name>A0A9D1DBK3_9FIRM</name>
<dbReference type="SUPFAM" id="SSF46785">
    <property type="entry name" value="Winged helix' DNA-binding domain"/>
    <property type="match status" value="1"/>
</dbReference>
<comment type="caution">
    <text evidence="5">The sequence shown here is derived from an EMBL/GenBank/DDBJ whole genome shotgun (WGS) entry which is preliminary data.</text>
</comment>
<dbReference type="PROSITE" id="PS50949">
    <property type="entry name" value="HTH_GNTR"/>
    <property type="match status" value="1"/>
</dbReference>
<dbReference type="InterPro" id="IPR036390">
    <property type="entry name" value="WH_DNA-bd_sf"/>
</dbReference>